<dbReference type="GO" id="GO:0007018">
    <property type="term" value="P:microtubule-based movement"/>
    <property type="evidence" value="ECO:0007669"/>
    <property type="project" value="TreeGrafter"/>
</dbReference>
<dbReference type="GO" id="GO:0045505">
    <property type="term" value="F:dynein intermediate chain binding"/>
    <property type="evidence" value="ECO:0007669"/>
    <property type="project" value="TreeGrafter"/>
</dbReference>
<dbReference type="CDD" id="cd21455">
    <property type="entry name" value="DLC-like_DYNLT1_DYNLT3"/>
    <property type="match status" value="1"/>
</dbReference>
<dbReference type="PANTHER" id="PTHR21255:SF4">
    <property type="entry name" value="DYNEIN LIGHT CHAIN TCTEX-TYPE"/>
    <property type="match status" value="1"/>
</dbReference>
<gene>
    <name evidence="2" type="ORF">CBOVIS_LOCUS6370</name>
</gene>
<reference evidence="2 3" key="1">
    <citation type="submission" date="2020-04" db="EMBL/GenBank/DDBJ databases">
        <authorList>
            <person name="Laetsch R D."/>
            <person name="Stevens L."/>
            <person name="Kumar S."/>
            <person name="Blaxter L. M."/>
        </authorList>
    </citation>
    <scope>NUCLEOTIDE SEQUENCE [LARGE SCALE GENOMIC DNA]</scope>
</reference>
<dbReference type="OrthoDB" id="10059120at2759"/>
<dbReference type="Pfam" id="PF03645">
    <property type="entry name" value="Tctex-1"/>
    <property type="match status" value="1"/>
</dbReference>
<dbReference type="Gene3D" id="3.30.1140.40">
    <property type="entry name" value="Tctex-1"/>
    <property type="match status" value="1"/>
</dbReference>
<evidence type="ECO:0008006" key="4">
    <source>
        <dbReference type="Google" id="ProtNLM"/>
    </source>
</evidence>
<dbReference type="PANTHER" id="PTHR21255">
    <property type="entry name" value="T-COMPLEX-ASSOCIATED-TESTIS-EXPRESSED 1/ DYNEIN LIGHT CHAIN"/>
    <property type="match status" value="1"/>
</dbReference>
<proteinExistence type="inferred from homology"/>
<dbReference type="GO" id="GO:0005868">
    <property type="term" value="C:cytoplasmic dynein complex"/>
    <property type="evidence" value="ECO:0007669"/>
    <property type="project" value="TreeGrafter"/>
</dbReference>
<dbReference type="Proteomes" id="UP000494206">
    <property type="component" value="Unassembled WGS sequence"/>
</dbReference>
<dbReference type="EMBL" id="CADEPM010000004">
    <property type="protein sequence ID" value="CAB3403970.1"/>
    <property type="molecule type" value="Genomic_DNA"/>
</dbReference>
<dbReference type="InterPro" id="IPR038586">
    <property type="entry name" value="Tctex-1-like_sf"/>
</dbReference>
<evidence type="ECO:0000256" key="1">
    <source>
        <dbReference type="ARBA" id="ARBA00005361"/>
    </source>
</evidence>
<dbReference type="AlphaFoldDB" id="A0A8S1ETD5"/>
<comment type="similarity">
    <text evidence="1">Belongs to the dynein light chain Tctex-type family.</text>
</comment>
<comment type="caution">
    <text evidence="2">The sequence shown here is derived from an EMBL/GenBank/DDBJ whole genome shotgun (WGS) entry which is preliminary data.</text>
</comment>
<evidence type="ECO:0000313" key="3">
    <source>
        <dbReference type="Proteomes" id="UP000494206"/>
    </source>
</evidence>
<name>A0A8S1ETD5_9PELO</name>
<dbReference type="GO" id="GO:0005737">
    <property type="term" value="C:cytoplasm"/>
    <property type="evidence" value="ECO:0007669"/>
    <property type="project" value="TreeGrafter"/>
</dbReference>
<accession>A0A8S1ETD5</accession>
<keyword evidence="3" id="KW-1185">Reference proteome</keyword>
<organism evidence="2 3">
    <name type="scientific">Caenorhabditis bovis</name>
    <dbReference type="NCBI Taxonomy" id="2654633"/>
    <lineage>
        <taxon>Eukaryota</taxon>
        <taxon>Metazoa</taxon>
        <taxon>Ecdysozoa</taxon>
        <taxon>Nematoda</taxon>
        <taxon>Chromadorea</taxon>
        <taxon>Rhabditida</taxon>
        <taxon>Rhabditina</taxon>
        <taxon>Rhabditomorpha</taxon>
        <taxon>Rhabditoidea</taxon>
        <taxon>Rhabditidae</taxon>
        <taxon>Peloderinae</taxon>
        <taxon>Caenorhabditis</taxon>
    </lineage>
</organism>
<sequence>MHLRTSCWNLIEVSADAILFMLDWHPLSFFITSVAAKNSQENAGPQLPPEKQTAKSQEVAALIDESVDAIIGKASFSPLKTAEWNKKLMDTIIGRLTEKGETRKVIVHSSIAPVSADVGLNVSYIAYWNNNKDQVFTHRWESSSIVAIVHVFILVHKYS</sequence>
<protein>
    <recommendedName>
        <fullName evidence="4">Dynein light chain</fullName>
    </recommendedName>
</protein>
<dbReference type="InterPro" id="IPR005334">
    <property type="entry name" value="Tctex-1-like"/>
</dbReference>
<evidence type="ECO:0000313" key="2">
    <source>
        <dbReference type="EMBL" id="CAB3403970.1"/>
    </source>
</evidence>